<dbReference type="EMBL" id="RAPY01000001">
    <property type="protein sequence ID" value="RKE55641.1"/>
    <property type="molecule type" value="Genomic_DNA"/>
</dbReference>
<accession>A0A420BFZ6</accession>
<protein>
    <submittedName>
        <fullName evidence="1">Uncharacterized protein</fullName>
    </submittedName>
</protein>
<name>A0A420BFZ6_SPHD1</name>
<evidence type="ECO:0000313" key="1">
    <source>
        <dbReference type="EMBL" id="RKE55641.1"/>
    </source>
</evidence>
<organism evidence="1 2">
    <name type="scientific">Sphingobacterium detergens</name>
    <dbReference type="NCBI Taxonomy" id="1145106"/>
    <lineage>
        <taxon>Bacteria</taxon>
        <taxon>Pseudomonadati</taxon>
        <taxon>Bacteroidota</taxon>
        <taxon>Sphingobacteriia</taxon>
        <taxon>Sphingobacteriales</taxon>
        <taxon>Sphingobacteriaceae</taxon>
        <taxon>Sphingobacterium</taxon>
    </lineage>
</organism>
<evidence type="ECO:0000313" key="2">
    <source>
        <dbReference type="Proteomes" id="UP000286246"/>
    </source>
</evidence>
<comment type="caution">
    <text evidence="1">The sequence shown here is derived from an EMBL/GenBank/DDBJ whole genome shotgun (WGS) entry which is preliminary data.</text>
</comment>
<keyword evidence="2" id="KW-1185">Reference proteome</keyword>
<dbReference type="Proteomes" id="UP000286246">
    <property type="component" value="Unassembled WGS sequence"/>
</dbReference>
<gene>
    <name evidence="1" type="ORF">DFQ12_0475</name>
</gene>
<sequence length="180" mass="20653">MNEIFAQCVPYNALLRGRIGGNPPLTIEQSVPKEYKFYATLIHPEKNDTMMSILIHGDFDTLIDNNIYPSVAIQVIEHAYSEEGTNGDSCLFQLGKYSISEYVDKQIGDFLFLKAGGLPRLIQSSKFYYEQLEKDGYTFFLQIEEEGYLELSEYVFAYGSLYLYKHSSTGRIIPGFWQFS</sequence>
<reference evidence="1 2" key="1">
    <citation type="submission" date="2018-09" db="EMBL/GenBank/DDBJ databases">
        <title>Genomic Encyclopedia of Type Strains, Phase III (KMG-III): the genomes of soil and plant-associated and newly described type strains.</title>
        <authorList>
            <person name="Whitman W."/>
        </authorList>
    </citation>
    <scope>NUCLEOTIDE SEQUENCE [LARGE SCALE GENOMIC DNA]</scope>
    <source>
        <strain evidence="1 2">CECT 7938</strain>
    </source>
</reference>
<dbReference type="AlphaFoldDB" id="A0A420BFZ6"/>
<dbReference type="OrthoDB" id="1029961at2"/>
<proteinExistence type="predicted"/>